<dbReference type="AlphaFoldDB" id="A0A8C5X885"/>
<dbReference type="PANTHER" id="PTHR35672:SF1">
    <property type="entry name" value="C-U-EDITING ENZYME APOBEC-4-RELATED"/>
    <property type="match status" value="1"/>
</dbReference>
<sequence>MLVFQEFLTHQGTVVKPCHGQRQTHTCAKCPYHIRTGEEARVSYTEFHSVFGLPHRPPNAPQNRHLLFYELRSCLGRVLQKGHATNCSAHGEHPEAMLFKAGAYLDTATAASTSISCIILYANFSPCNCCARKMFRFLLRHPHVSLGIHFSQRCPRWDGPARALWDLCNLWPRVTLQRLLGGAWPHLLRHFVCGITGSPPCHPALPAGPQNPYQMGMHTHFRRAFPQGTLGNPAGQQSLKAFSSLSPASPKPFLAIKSSLLPLIPQSHSVTFPGVFLPSHREQLYPRLRNIVRTPHSELFFPTQTMLGQSIYLLQLLSTTTVTAGLQLPS</sequence>
<organism evidence="1 2">
    <name type="scientific">Malurus cyaneus samueli</name>
    <dbReference type="NCBI Taxonomy" id="2593467"/>
    <lineage>
        <taxon>Eukaryota</taxon>
        <taxon>Metazoa</taxon>
        <taxon>Chordata</taxon>
        <taxon>Craniata</taxon>
        <taxon>Vertebrata</taxon>
        <taxon>Euteleostomi</taxon>
        <taxon>Archelosauria</taxon>
        <taxon>Archosauria</taxon>
        <taxon>Dinosauria</taxon>
        <taxon>Saurischia</taxon>
        <taxon>Theropoda</taxon>
        <taxon>Coelurosauria</taxon>
        <taxon>Aves</taxon>
        <taxon>Neognathae</taxon>
        <taxon>Neoaves</taxon>
        <taxon>Telluraves</taxon>
        <taxon>Australaves</taxon>
        <taxon>Passeriformes</taxon>
        <taxon>Meliphagoidea</taxon>
        <taxon>Maluridae</taxon>
        <taxon>Malurus</taxon>
    </lineage>
</organism>
<dbReference type="InterPro" id="IPR038953">
    <property type="entry name" value="APOBEC4"/>
</dbReference>
<proteinExistence type="predicted"/>
<dbReference type="Proteomes" id="UP000694560">
    <property type="component" value="Unplaced"/>
</dbReference>
<dbReference type="Pfam" id="PF18778">
    <property type="entry name" value="NAD1"/>
    <property type="match status" value="1"/>
</dbReference>
<keyword evidence="2" id="KW-1185">Reference proteome</keyword>
<dbReference type="Gene3D" id="3.40.140.10">
    <property type="entry name" value="Cytidine Deaminase, domain 2"/>
    <property type="match status" value="1"/>
</dbReference>
<accession>A0A8C5X885</accession>
<name>A0A8C5X885_9PASS</name>
<dbReference type="Ensembl" id="ENSMCST00000018525.1">
    <property type="protein sequence ID" value="ENSMCSP00000018066.1"/>
    <property type="gene ID" value="ENSMCSG00000012690.1"/>
</dbReference>
<evidence type="ECO:0000313" key="1">
    <source>
        <dbReference type="Ensembl" id="ENSMCSP00000018066.1"/>
    </source>
</evidence>
<reference evidence="1" key="1">
    <citation type="submission" date="2025-08" db="UniProtKB">
        <authorList>
            <consortium name="Ensembl"/>
        </authorList>
    </citation>
    <scope>IDENTIFICATION</scope>
</reference>
<reference evidence="1" key="2">
    <citation type="submission" date="2025-09" db="UniProtKB">
        <authorList>
            <consortium name="Ensembl"/>
        </authorList>
    </citation>
    <scope>IDENTIFICATION</scope>
</reference>
<dbReference type="OrthoDB" id="9941981at2759"/>
<evidence type="ECO:0000313" key="2">
    <source>
        <dbReference type="Proteomes" id="UP000694560"/>
    </source>
</evidence>
<dbReference type="PANTHER" id="PTHR35672">
    <property type="entry name" value="C-U-EDITING ENZYME APOBEC-4-RELATED"/>
    <property type="match status" value="1"/>
</dbReference>
<protein>
    <submittedName>
        <fullName evidence="1">Apolipoprotein B mRNA editing enzyme catalytic polypeptide like 4</fullName>
    </submittedName>
</protein>